<reference evidence="3" key="1">
    <citation type="submission" date="2016-02" db="EMBL/GenBank/DDBJ databases">
        <title>Draft genome sequence of Microdochium bolleyi, a fungal endophyte of beachgrass.</title>
        <authorList>
            <consortium name="DOE Joint Genome Institute"/>
            <person name="David A.S."/>
            <person name="May G."/>
            <person name="Haridas S."/>
            <person name="Lim J."/>
            <person name="Wang M."/>
            <person name="Labutti K."/>
            <person name="Lipzen A."/>
            <person name="Barry K."/>
            <person name="Grigoriev I.V."/>
        </authorList>
    </citation>
    <scope>NUCLEOTIDE SEQUENCE [LARGE SCALE GENOMIC DNA]</scope>
    <source>
        <strain evidence="3">J235TASD1</strain>
    </source>
</reference>
<dbReference type="OrthoDB" id="10616712at2759"/>
<dbReference type="AlphaFoldDB" id="A0A136IM77"/>
<dbReference type="EMBL" id="KQ964271">
    <property type="protein sequence ID" value="KXJ86072.1"/>
    <property type="molecule type" value="Genomic_DNA"/>
</dbReference>
<feature type="compositionally biased region" description="Basic and acidic residues" evidence="1">
    <location>
        <begin position="44"/>
        <end position="58"/>
    </location>
</feature>
<dbReference type="InParanoid" id="A0A136IM77"/>
<keyword evidence="3" id="KW-1185">Reference proteome</keyword>
<evidence type="ECO:0000313" key="2">
    <source>
        <dbReference type="EMBL" id="KXJ86072.1"/>
    </source>
</evidence>
<feature type="region of interest" description="Disordered" evidence="1">
    <location>
        <begin position="1"/>
        <end position="58"/>
    </location>
</feature>
<sequence>MTWKEPLGHFQSTSRKCQATGKQTSIKEGAGPSPQKCIVHSRRPLQDERHRHRPASELDIKVRYGFPSRPVQPSQAKLTSPSTIPGKHARCADCGNKLVAYATPGSIELLPFIRCDHCVRDFVNKPETYTNIRLCMGIHHHGAFARMLPGTWFDSPEPSARCRICVILDVKPIHERYYAVRARFAATRAGLAAISTSQHRATEIHGVGYVEDEPITGDFFSPEWIVDRNPLRLPSIYEDSSYHRRSQAWWKKVMAGTPAPLADSSDAHGGPPVHDPVPQLTNPMLVGICWKCGCRKHVGSFYGFRKRPDGICNIPDTCLDCRGLFALYESIPGEAGSMQRRLMRTDTGEITTDENHGMVPFHLRWTNEQM</sequence>
<accession>A0A136IM77</accession>
<name>A0A136IM77_9PEZI</name>
<protein>
    <submittedName>
        <fullName evidence="2">Uncharacterized protein</fullName>
    </submittedName>
</protein>
<evidence type="ECO:0000313" key="3">
    <source>
        <dbReference type="Proteomes" id="UP000070501"/>
    </source>
</evidence>
<proteinExistence type="predicted"/>
<gene>
    <name evidence="2" type="ORF">Micbo1qcDRAFT_180279</name>
</gene>
<dbReference type="Proteomes" id="UP000070501">
    <property type="component" value="Unassembled WGS sequence"/>
</dbReference>
<evidence type="ECO:0000256" key="1">
    <source>
        <dbReference type="SAM" id="MobiDB-lite"/>
    </source>
</evidence>
<organism evidence="2 3">
    <name type="scientific">Microdochium bolleyi</name>
    <dbReference type="NCBI Taxonomy" id="196109"/>
    <lineage>
        <taxon>Eukaryota</taxon>
        <taxon>Fungi</taxon>
        <taxon>Dikarya</taxon>
        <taxon>Ascomycota</taxon>
        <taxon>Pezizomycotina</taxon>
        <taxon>Sordariomycetes</taxon>
        <taxon>Xylariomycetidae</taxon>
        <taxon>Xylariales</taxon>
        <taxon>Microdochiaceae</taxon>
        <taxon>Microdochium</taxon>
    </lineage>
</organism>
<feature type="compositionally biased region" description="Polar residues" evidence="1">
    <location>
        <begin position="10"/>
        <end position="26"/>
    </location>
</feature>